<keyword evidence="1 3" id="KW-0808">Transferase</keyword>
<reference evidence="4" key="1">
    <citation type="submission" date="2023-12" db="EMBL/GenBank/DDBJ databases">
        <title>Novel isolates from deep terrestrial aquifers shed light on the physiology and ecology of the class Limnochordia.</title>
        <authorList>
            <person name="Karnachuk O.V."/>
            <person name="Lukina A.P."/>
            <person name="Avakyan M.R."/>
            <person name="Kadnikov V."/>
            <person name="Begmatov S."/>
            <person name="Beletsky A.V."/>
            <person name="Mardanov A.V."/>
            <person name="Ravin N.V."/>
        </authorList>
    </citation>
    <scope>NUCLEOTIDE SEQUENCE [LARGE SCALE GENOMIC DNA]</scope>
    <source>
        <strain evidence="4">LN</strain>
    </source>
</reference>
<name>A0ABZ1BPG4_9FIRM</name>
<dbReference type="GO" id="GO:0016740">
    <property type="term" value="F:transferase activity"/>
    <property type="evidence" value="ECO:0007669"/>
    <property type="project" value="UniProtKB-KW"/>
</dbReference>
<organism evidence="3 4">
    <name type="scientific">Geochorda subterranea</name>
    <dbReference type="NCBI Taxonomy" id="3109564"/>
    <lineage>
        <taxon>Bacteria</taxon>
        <taxon>Bacillati</taxon>
        <taxon>Bacillota</taxon>
        <taxon>Limnochordia</taxon>
        <taxon>Limnochordales</taxon>
        <taxon>Geochordaceae</taxon>
        <taxon>Geochorda</taxon>
    </lineage>
</organism>
<dbReference type="Proteomes" id="UP001333102">
    <property type="component" value="Chromosome"/>
</dbReference>
<dbReference type="PANTHER" id="PTHR19136">
    <property type="entry name" value="MOLYBDENUM COFACTOR GUANYLYLTRANSFERASE"/>
    <property type="match status" value="1"/>
</dbReference>
<dbReference type="Pfam" id="PF12804">
    <property type="entry name" value="NTP_transf_3"/>
    <property type="match status" value="1"/>
</dbReference>
<evidence type="ECO:0000256" key="1">
    <source>
        <dbReference type="ARBA" id="ARBA00022679"/>
    </source>
</evidence>
<dbReference type="Gene3D" id="3.90.550.10">
    <property type="entry name" value="Spore Coat Polysaccharide Biosynthesis Protein SpsA, Chain A"/>
    <property type="match status" value="1"/>
</dbReference>
<protein>
    <submittedName>
        <fullName evidence="3">NTP transferase domain-containing protein</fullName>
    </submittedName>
</protein>
<dbReference type="PANTHER" id="PTHR19136:SF81">
    <property type="entry name" value="MOLYBDENUM COFACTOR GUANYLYLTRANSFERASE"/>
    <property type="match status" value="1"/>
</dbReference>
<accession>A0ABZ1BPG4</accession>
<evidence type="ECO:0000259" key="2">
    <source>
        <dbReference type="Pfam" id="PF12804"/>
    </source>
</evidence>
<feature type="domain" description="MobA-like NTP transferase" evidence="2">
    <location>
        <begin position="40"/>
        <end position="191"/>
    </location>
</feature>
<sequence>MTERCEPSAVVLPPKLDVVLLAAAGNEGQLRGASAEPWEALIPIAGRPMVAYVTAALAESTRSGRIVCVGPPAVVEAAAAAAPGRVTGVAPAGHLLGNLERGLASAAGDYVMVVTSDIPLLKPHMVDDFVRRCEQGGEAVDVWYAVVERSAGERAYPGVRRTWVRLQDGTFTGGNLLVVSRDIVARTRRLLGPTLEGRKSPLTLARLLGPVALLRFMVGRLSIADVERRVGAMLGIRGRAVATPYVEIGIDVDKPDDLALAKRFLAPTHAGA</sequence>
<dbReference type="RefSeq" id="WP_324669081.1">
    <property type="nucleotide sequence ID" value="NZ_CP141614.1"/>
</dbReference>
<proteinExistence type="predicted"/>
<dbReference type="SUPFAM" id="SSF53448">
    <property type="entry name" value="Nucleotide-diphospho-sugar transferases"/>
    <property type="match status" value="1"/>
</dbReference>
<evidence type="ECO:0000313" key="4">
    <source>
        <dbReference type="Proteomes" id="UP001333102"/>
    </source>
</evidence>
<gene>
    <name evidence="3" type="ORF">VLY81_00635</name>
</gene>
<dbReference type="InterPro" id="IPR029044">
    <property type="entry name" value="Nucleotide-diphossugar_trans"/>
</dbReference>
<keyword evidence="4" id="KW-1185">Reference proteome</keyword>
<dbReference type="EMBL" id="CP141614">
    <property type="protein sequence ID" value="WRP14711.1"/>
    <property type="molecule type" value="Genomic_DNA"/>
</dbReference>
<dbReference type="InterPro" id="IPR025877">
    <property type="entry name" value="MobA-like_NTP_Trfase"/>
</dbReference>
<evidence type="ECO:0000313" key="3">
    <source>
        <dbReference type="EMBL" id="WRP14711.1"/>
    </source>
</evidence>